<keyword evidence="2 7" id="KW-0813">Transport</keyword>
<dbReference type="Pfam" id="PF00528">
    <property type="entry name" value="BPD_transp_1"/>
    <property type="match status" value="1"/>
</dbReference>
<evidence type="ECO:0000256" key="1">
    <source>
        <dbReference type="ARBA" id="ARBA00004651"/>
    </source>
</evidence>
<protein>
    <submittedName>
        <fullName evidence="9">ABC transporter permease</fullName>
    </submittedName>
</protein>
<dbReference type="InterPro" id="IPR051393">
    <property type="entry name" value="ABC_transporter_permease"/>
</dbReference>
<keyword evidence="6 7" id="KW-0472">Membrane</keyword>
<evidence type="ECO:0000256" key="4">
    <source>
        <dbReference type="ARBA" id="ARBA00022692"/>
    </source>
</evidence>
<feature type="domain" description="ABC transmembrane type-1" evidence="8">
    <location>
        <begin position="90"/>
        <end position="302"/>
    </location>
</feature>
<dbReference type="InterPro" id="IPR035906">
    <property type="entry name" value="MetI-like_sf"/>
</dbReference>
<comment type="caution">
    <text evidence="9">The sequence shown here is derived from an EMBL/GenBank/DDBJ whole genome shotgun (WGS) entry which is preliminary data.</text>
</comment>
<feature type="transmembrane region" description="Helical" evidence="7">
    <location>
        <begin position="176"/>
        <end position="198"/>
    </location>
</feature>
<dbReference type="PANTHER" id="PTHR30193:SF37">
    <property type="entry name" value="INNER MEMBRANE ABC TRANSPORTER PERMEASE PROTEIN YCJO"/>
    <property type="match status" value="1"/>
</dbReference>
<gene>
    <name evidence="9" type="ORF">GCM10010196_00310</name>
</gene>
<comment type="similarity">
    <text evidence="7">Belongs to the binding-protein-dependent transport system permease family.</text>
</comment>
<evidence type="ECO:0000256" key="3">
    <source>
        <dbReference type="ARBA" id="ARBA00022475"/>
    </source>
</evidence>
<dbReference type="EMBL" id="BMRJ01000001">
    <property type="protein sequence ID" value="GGR11853.1"/>
    <property type="molecule type" value="Genomic_DNA"/>
</dbReference>
<dbReference type="Proteomes" id="UP000610303">
    <property type="component" value="Unassembled WGS sequence"/>
</dbReference>
<dbReference type="PROSITE" id="PS50928">
    <property type="entry name" value="ABC_TM1"/>
    <property type="match status" value="1"/>
</dbReference>
<sequence>MTALTARGRERASASPRPRAARRAARFKESLVGWGFVAPNLVLMSLFLFIPIVWALILSFQETKGFGDPEWVGAANYAKLLADPVFWQSLANTLVFTVATVPIELAGGLGLAVLLNSVIPARGLFRTIIVLPMVISGVASGMIAVILFYESNGLVNKVLQALGLDAIGWQSQGTPAMVSVVIAAIWLRLGFNMIIYLAGLQSISPELYEAARIDGASKWQQFRSVTVPLVGPSTFFLLIMNVIASFQVFDLIFVMTGGGPGNATSVLVTYAYRNGFQIREQGYGAAIGIVILLITLVFTFIQWKTNRTRDLVE</sequence>
<evidence type="ECO:0000256" key="2">
    <source>
        <dbReference type="ARBA" id="ARBA00022448"/>
    </source>
</evidence>
<comment type="subcellular location">
    <subcellularLocation>
        <location evidence="1 7">Cell membrane</location>
        <topology evidence="1 7">Multi-pass membrane protein</topology>
    </subcellularLocation>
</comment>
<dbReference type="GO" id="GO:0005886">
    <property type="term" value="C:plasma membrane"/>
    <property type="evidence" value="ECO:0007669"/>
    <property type="project" value="UniProtKB-SubCell"/>
</dbReference>
<evidence type="ECO:0000259" key="8">
    <source>
        <dbReference type="PROSITE" id="PS50928"/>
    </source>
</evidence>
<evidence type="ECO:0000256" key="7">
    <source>
        <dbReference type="RuleBase" id="RU363032"/>
    </source>
</evidence>
<keyword evidence="5 7" id="KW-1133">Transmembrane helix</keyword>
<feature type="transmembrane region" description="Helical" evidence="7">
    <location>
        <begin position="284"/>
        <end position="303"/>
    </location>
</feature>
<feature type="transmembrane region" description="Helical" evidence="7">
    <location>
        <begin position="225"/>
        <end position="246"/>
    </location>
</feature>
<dbReference type="RefSeq" id="WP_189083303.1">
    <property type="nucleotide sequence ID" value="NZ_BMRJ01000001.1"/>
</dbReference>
<accession>A0A918F8P8</accession>
<evidence type="ECO:0000256" key="6">
    <source>
        <dbReference type="ARBA" id="ARBA00023136"/>
    </source>
</evidence>
<dbReference type="CDD" id="cd06261">
    <property type="entry name" value="TM_PBP2"/>
    <property type="match status" value="1"/>
</dbReference>
<name>A0A918F8P8_AGRME</name>
<dbReference type="PANTHER" id="PTHR30193">
    <property type="entry name" value="ABC TRANSPORTER PERMEASE PROTEIN"/>
    <property type="match status" value="1"/>
</dbReference>
<feature type="transmembrane region" description="Helical" evidence="7">
    <location>
        <begin position="127"/>
        <end position="149"/>
    </location>
</feature>
<keyword evidence="4 7" id="KW-0812">Transmembrane</keyword>
<dbReference type="AlphaFoldDB" id="A0A918F8P8"/>
<dbReference type="InterPro" id="IPR000515">
    <property type="entry name" value="MetI-like"/>
</dbReference>
<keyword evidence="3" id="KW-1003">Cell membrane</keyword>
<evidence type="ECO:0000313" key="10">
    <source>
        <dbReference type="Proteomes" id="UP000610303"/>
    </source>
</evidence>
<feature type="transmembrane region" description="Helical" evidence="7">
    <location>
        <begin position="94"/>
        <end position="115"/>
    </location>
</feature>
<dbReference type="SUPFAM" id="SSF161098">
    <property type="entry name" value="MetI-like"/>
    <property type="match status" value="1"/>
</dbReference>
<evidence type="ECO:0000256" key="5">
    <source>
        <dbReference type="ARBA" id="ARBA00022989"/>
    </source>
</evidence>
<reference evidence="9" key="2">
    <citation type="submission" date="2020-09" db="EMBL/GenBank/DDBJ databases">
        <authorList>
            <person name="Sun Q."/>
            <person name="Ohkuma M."/>
        </authorList>
    </citation>
    <scope>NUCLEOTIDE SEQUENCE</scope>
    <source>
        <strain evidence="9">JCM 3346</strain>
    </source>
</reference>
<dbReference type="GO" id="GO:0055085">
    <property type="term" value="P:transmembrane transport"/>
    <property type="evidence" value="ECO:0007669"/>
    <property type="project" value="InterPro"/>
</dbReference>
<proteinExistence type="inferred from homology"/>
<reference evidence="9" key="1">
    <citation type="journal article" date="2014" name="Int. J. Syst. Evol. Microbiol.">
        <title>Complete genome sequence of Corynebacterium casei LMG S-19264T (=DSM 44701T), isolated from a smear-ripened cheese.</title>
        <authorList>
            <consortium name="US DOE Joint Genome Institute (JGI-PGF)"/>
            <person name="Walter F."/>
            <person name="Albersmeier A."/>
            <person name="Kalinowski J."/>
            <person name="Ruckert C."/>
        </authorList>
    </citation>
    <scope>NUCLEOTIDE SEQUENCE</scope>
    <source>
        <strain evidence="9">JCM 3346</strain>
    </source>
</reference>
<organism evidence="9 10">
    <name type="scientific">Agromyces mediolanus</name>
    <name type="common">Corynebacterium mediolanum</name>
    <dbReference type="NCBI Taxonomy" id="41986"/>
    <lineage>
        <taxon>Bacteria</taxon>
        <taxon>Bacillati</taxon>
        <taxon>Actinomycetota</taxon>
        <taxon>Actinomycetes</taxon>
        <taxon>Micrococcales</taxon>
        <taxon>Microbacteriaceae</taxon>
        <taxon>Agromyces</taxon>
    </lineage>
</organism>
<feature type="transmembrane region" description="Helical" evidence="7">
    <location>
        <begin position="31"/>
        <end position="57"/>
    </location>
</feature>
<evidence type="ECO:0000313" key="9">
    <source>
        <dbReference type="EMBL" id="GGR11853.1"/>
    </source>
</evidence>
<dbReference type="Gene3D" id="1.10.3720.10">
    <property type="entry name" value="MetI-like"/>
    <property type="match status" value="1"/>
</dbReference>
<keyword evidence="10" id="KW-1185">Reference proteome</keyword>